<evidence type="ECO:0000313" key="1">
    <source>
        <dbReference type="EMBL" id="KAL0503480.1"/>
    </source>
</evidence>
<organism evidence="1 2">
    <name type="scientific">Leishmania lindenbergi</name>
    <dbReference type="NCBI Taxonomy" id="651832"/>
    <lineage>
        <taxon>Eukaryota</taxon>
        <taxon>Discoba</taxon>
        <taxon>Euglenozoa</taxon>
        <taxon>Kinetoplastea</taxon>
        <taxon>Metakinetoplastina</taxon>
        <taxon>Trypanosomatida</taxon>
        <taxon>Trypanosomatidae</taxon>
        <taxon>Leishmaniinae</taxon>
        <taxon>Leishmania</taxon>
    </lineage>
</organism>
<comment type="caution">
    <text evidence="1">The sequence shown here is derived from an EMBL/GenBank/DDBJ whole genome shotgun (WGS) entry which is preliminary data.</text>
</comment>
<protein>
    <submittedName>
        <fullName evidence="1">Uncharacterized protein</fullName>
    </submittedName>
</protein>
<dbReference type="Proteomes" id="UP001500131">
    <property type="component" value="Unassembled WGS sequence"/>
</dbReference>
<reference evidence="1 2" key="1">
    <citation type="submission" date="2024-02" db="EMBL/GenBank/DDBJ databases">
        <title>FIRST GENOME SEQUENCES OF Leishmania (Viannia) shawi, Leishmania (Viannia) lindenbergi AND Leishmania (Viannia) utingensis.</title>
        <authorList>
            <person name="Resadore F."/>
            <person name="Custodio M.G.F."/>
            <person name="Boite M.C."/>
            <person name="Cupolillo E."/>
            <person name="Ferreira G.E.M."/>
        </authorList>
    </citation>
    <scope>NUCLEOTIDE SEQUENCE [LARGE SCALE GENOMIC DNA]</scope>
    <source>
        <strain evidence="1 2">MHOM/BR/1966/M15733</strain>
    </source>
</reference>
<accession>A0AAW3ACB0</accession>
<keyword evidence="2" id="KW-1185">Reference proteome</keyword>
<sequence>MLLERHWHAVKRRKRVKTLQVSSSVEEQSGAPNLQFMHLNVNFERLMRLPLILVSNDEEGFCPLLRSLRHVLPDFSGQRVVQVLVPPADGVSLRAARAVRRHPYREFLPVARCSLSADRLRRVTLPADSSVADVVVAGLRL</sequence>
<proteinExistence type="predicted"/>
<dbReference type="AlphaFoldDB" id="A0AAW3ACB0"/>
<dbReference type="EMBL" id="JBAMZK010000026">
    <property type="protein sequence ID" value="KAL0503480.1"/>
    <property type="molecule type" value="Genomic_DNA"/>
</dbReference>
<feature type="non-terminal residue" evidence="1">
    <location>
        <position position="141"/>
    </location>
</feature>
<evidence type="ECO:0000313" key="2">
    <source>
        <dbReference type="Proteomes" id="UP001500131"/>
    </source>
</evidence>
<name>A0AAW3ACB0_9TRYP</name>
<gene>
    <name evidence="1" type="ORF">Q4I31_004227</name>
</gene>